<evidence type="ECO:0000256" key="3">
    <source>
        <dbReference type="ARBA" id="ARBA00023002"/>
    </source>
</evidence>
<dbReference type="PANTHER" id="PTHR32332:SF18">
    <property type="entry name" value="2-NITROPROPANE DIOXYGENASE"/>
    <property type="match status" value="1"/>
</dbReference>
<dbReference type="OrthoDB" id="9778912at2"/>
<organism evidence="4 5">
    <name type="scientific">Caldimonas brevitalea</name>
    <dbReference type="NCBI Taxonomy" id="413882"/>
    <lineage>
        <taxon>Bacteria</taxon>
        <taxon>Pseudomonadati</taxon>
        <taxon>Pseudomonadota</taxon>
        <taxon>Betaproteobacteria</taxon>
        <taxon>Burkholderiales</taxon>
        <taxon>Sphaerotilaceae</taxon>
        <taxon>Caldimonas</taxon>
    </lineage>
</organism>
<dbReference type="STRING" id="413882.AAW51_4377"/>
<dbReference type="PANTHER" id="PTHR32332">
    <property type="entry name" value="2-NITROPROPANE DIOXYGENASE"/>
    <property type="match status" value="1"/>
</dbReference>
<keyword evidence="5" id="KW-1185">Reference proteome</keyword>
<dbReference type="Pfam" id="PF03060">
    <property type="entry name" value="NMO"/>
    <property type="match status" value="1"/>
</dbReference>
<evidence type="ECO:0000313" key="4">
    <source>
        <dbReference type="EMBL" id="AKJ31068.1"/>
    </source>
</evidence>
<dbReference type="InterPro" id="IPR004136">
    <property type="entry name" value="NMO"/>
</dbReference>
<keyword evidence="1" id="KW-0285">Flavoprotein</keyword>
<protein>
    <submittedName>
        <fullName evidence="4">2-nitropropane dioxygenase</fullName>
    </submittedName>
</protein>
<keyword evidence="4" id="KW-0223">Dioxygenase</keyword>
<proteinExistence type="predicted"/>
<evidence type="ECO:0000256" key="1">
    <source>
        <dbReference type="ARBA" id="ARBA00022630"/>
    </source>
</evidence>
<dbReference type="PATRIC" id="fig|413882.6.peg.4575"/>
<dbReference type="CDD" id="cd04730">
    <property type="entry name" value="NPD_like"/>
    <property type="match status" value="1"/>
</dbReference>
<dbReference type="InterPro" id="IPR013785">
    <property type="entry name" value="Aldolase_TIM"/>
</dbReference>
<dbReference type="SUPFAM" id="SSF51412">
    <property type="entry name" value="Inosine monophosphate dehydrogenase (IMPDH)"/>
    <property type="match status" value="1"/>
</dbReference>
<accession>A0A0G3BST4</accession>
<dbReference type="Gene3D" id="3.20.20.70">
    <property type="entry name" value="Aldolase class I"/>
    <property type="match status" value="1"/>
</dbReference>
<dbReference type="Proteomes" id="UP000035352">
    <property type="component" value="Chromosome"/>
</dbReference>
<keyword evidence="3" id="KW-0560">Oxidoreductase</keyword>
<dbReference type="GO" id="GO:0051213">
    <property type="term" value="F:dioxygenase activity"/>
    <property type="evidence" value="ECO:0007669"/>
    <property type="project" value="UniProtKB-KW"/>
</dbReference>
<keyword evidence="2" id="KW-0288">FMN</keyword>
<reference evidence="4 5" key="1">
    <citation type="submission" date="2015-05" db="EMBL/GenBank/DDBJ databases">
        <authorList>
            <person name="Tang B."/>
            <person name="Yu Y."/>
        </authorList>
    </citation>
    <scope>NUCLEOTIDE SEQUENCE [LARGE SCALE GENOMIC DNA]</scope>
    <source>
        <strain evidence="4 5">DSM 7029</strain>
    </source>
</reference>
<name>A0A0G3BST4_9BURK</name>
<sequence length="414" mass="43728">MTLAVPNAAPASPHTDPDLWSALSASGLRALLFGGRRLLPIVQGGMGIGVSAHRLAGAVAALGGVGTLSSVDLRRHHPDLMERTRGLGVGAAAKEAINAANLEALTREIAAARERSGGRGLLAVNVMRAVSEYAPYVTRALQCGIDAVVVGAGLPLDLPELAADHPKALLVPILSDARGVQLVVRKWERRQRLPDAIVLEHPKHAGGHLGAAKIEDLDDVRFDFDQSVPQTLAVLRAAGVEREVPVIAAGGIRTLAHIRRLQDLGASAVQLGTPFAVTTESDAHPEFKRVLAEASDDDLVEFTSVAGLPARAVATPWLKAYLKVEPRLQAVAHAKARCTKVFDCLAQCGLRDGKAGWGQFCIDQQLAAALRGDVKRGLFFRGRGALPFGSQMRSVRELLLRLLGADGPIAPSPV</sequence>
<gene>
    <name evidence="4" type="primary">ncd2</name>
    <name evidence="4" type="ORF">AAW51_4377</name>
</gene>
<evidence type="ECO:0000313" key="5">
    <source>
        <dbReference type="Proteomes" id="UP000035352"/>
    </source>
</evidence>
<dbReference type="GO" id="GO:0018580">
    <property type="term" value="F:nitronate monooxygenase activity"/>
    <property type="evidence" value="ECO:0007669"/>
    <property type="project" value="InterPro"/>
</dbReference>
<dbReference type="AlphaFoldDB" id="A0A0G3BST4"/>
<evidence type="ECO:0000256" key="2">
    <source>
        <dbReference type="ARBA" id="ARBA00022643"/>
    </source>
</evidence>
<dbReference type="KEGG" id="pbh:AAW51_4377"/>
<dbReference type="EMBL" id="CP011371">
    <property type="protein sequence ID" value="AKJ31068.1"/>
    <property type="molecule type" value="Genomic_DNA"/>
</dbReference>